<accession>L7TIV1</accession>
<reference evidence="1 2" key="1">
    <citation type="journal article" date="2013" name="J. Virol.">
        <title>Insights into head-tailed viruses infecting extremely halophilic archaea.</title>
        <authorList>
            <person name="Pietila M.K."/>
            <person name="Laurinmaki P."/>
            <person name="Russell D.A."/>
            <person name="Ko C.C."/>
            <person name="Jacobs-Sera D."/>
            <person name="Butcher S.J."/>
            <person name="Bamford D.H."/>
            <person name="Hendrix R.W."/>
        </authorList>
    </citation>
    <scope>NUCLEOTIDE SEQUENCE [LARGE SCALE GENOMIC DNA]</scope>
</reference>
<dbReference type="OrthoDB" id="36937at10239"/>
<protein>
    <submittedName>
        <fullName evidence="1">Uncharacterized protein</fullName>
    </submittedName>
</protein>
<name>L7TIV1_9CAUD</name>
<dbReference type="RefSeq" id="YP_007379128.1">
    <property type="nucleotide sequence ID" value="NC_020159.1"/>
</dbReference>
<dbReference type="KEGG" id="vg:14477187"/>
<dbReference type="Proteomes" id="UP000011138">
    <property type="component" value="Segment"/>
</dbReference>
<sequence length="52" mass="6174">MREPLVMHSEDLDHIEEMVEALSEGYHINAPTTDETRDYYNELLDRLQEARP</sequence>
<evidence type="ECO:0000313" key="2">
    <source>
        <dbReference type="Proteomes" id="UP000011138"/>
    </source>
</evidence>
<gene>
    <name evidence="1" type="primary">49</name>
    <name evidence="1" type="ORF">HSTV2_49</name>
</gene>
<proteinExistence type="predicted"/>
<dbReference type="GeneID" id="14477187"/>
<keyword evidence="2" id="KW-1185">Reference proteome</keyword>
<dbReference type="EMBL" id="KC117376">
    <property type="protein sequence ID" value="AGC34318.1"/>
    <property type="molecule type" value="Genomic_DNA"/>
</dbReference>
<organism evidence="1 2">
    <name type="scientific">Halorubrum sodomense tailed virus 2</name>
    <dbReference type="NCBI Taxonomy" id="1262527"/>
    <lineage>
        <taxon>Viruses</taxon>
        <taxon>Duplodnaviria</taxon>
        <taxon>Heunggongvirae</taxon>
        <taxon>Uroviricota</taxon>
        <taxon>Caudoviricetes</taxon>
        <taxon>Thumleimavirales</taxon>
        <taxon>Hafunaviridae</taxon>
        <taxon>Mincapvirus</taxon>
        <taxon>Mincapvirus eilatense</taxon>
        <taxon>Mincapvirus HSTV2</taxon>
    </lineage>
</organism>
<evidence type="ECO:0000313" key="1">
    <source>
        <dbReference type="EMBL" id="AGC34318.1"/>
    </source>
</evidence>